<proteinExistence type="evidence at transcript level"/>
<keyword evidence="1" id="KW-1133">Transmembrane helix</keyword>
<name>Q5BS13_SCHJA</name>
<feature type="transmembrane region" description="Helical" evidence="1">
    <location>
        <begin position="47"/>
        <end position="75"/>
    </location>
</feature>
<keyword evidence="1" id="KW-0472">Membrane</keyword>
<keyword evidence="1" id="KW-0812">Transmembrane</keyword>
<evidence type="ECO:0000256" key="1">
    <source>
        <dbReference type="SAM" id="Phobius"/>
    </source>
</evidence>
<sequence length="76" mass="8687">MSKVKVGIIGGSGFDDPNLFKQVGIRKVLSVMLHVLYFPGSQCLSKFVSFIIIHIIYYCNLLATHFLYLDFYLLIK</sequence>
<evidence type="ECO:0000313" key="2">
    <source>
        <dbReference type="EMBL" id="AAX30672.1"/>
    </source>
</evidence>
<reference evidence="2" key="2">
    <citation type="journal article" date="2006" name="PLoS Pathog.">
        <title>New perspectives on host-parasite interplay by comparative transcriptomic and proteomic analyses of Schistosoma japonicum.</title>
        <authorList>
            <person name="Liu F."/>
            <person name="Lu J."/>
            <person name="Hu W."/>
            <person name="Wang S.Y."/>
            <person name="Cui S.J."/>
            <person name="Chi M."/>
            <person name="Yan Q."/>
            <person name="Wang X.R."/>
            <person name="Song H.D."/>
            <person name="Xu X.N."/>
            <person name="Wang J.J."/>
            <person name="Zhang X.L."/>
            <person name="Zhang X."/>
            <person name="Wang Z.Q."/>
            <person name="Xue C.L."/>
            <person name="Brindley P.J."/>
            <person name="McManus D.P."/>
            <person name="Yang P.Y."/>
            <person name="Feng Z."/>
            <person name="Chen Z."/>
            <person name="Han Z.G."/>
        </authorList>
    </citation>
    <scope>NUCLEOTIDE SEQUENCE</scope>
</reference>
<dbReference type="AlphaFoldDB" id="Q5BS13"/>
<accession>Q5BS13</accession>
<reference evidence="2" key="1">
    <citation type="submission" date="2005-01" db="EMBL/GenBank/DDBJ databases">
        <authorList>
            <person name="Han Z."/>
        </authorList>
    </citation>
    <scope>NUCLEOTIDE SEQUENCE</scope>
</reference>
<protein>
    <submittedName>
        <fullName evidence="2">SJCHGC06785 protein</fullName>
    </submittedName>
</protein>
<organism evidence="2">
    <name type="scientific">Schistosoma japonicum</name>
    <name type="common">Blood fluke</name>
    <dbReference type="NCBI Taxonomy" id="6182"/>
    <lineage>
        <taxon>Eukaryota</taxon>
        <taxon>Metazoa</taxon>
        <taxon>Spiralia</taxon>
        <taxon>Lophotrochozoa</taxon>
        <taxon>Platyhelminthes</taxon>
        <taxon>Trematoda</taxon>
        <taxon>Digenea</taxon>
        <taxon>Strigeidida</taxon>
        <taxon>Schistosomatoidea</taxon>
        <taxon>Schistosomatidae</taxon>
        <taxon>Schistosoma</taxon>
    </lineage>
</organism>
<dbReference type="EMBL" id="AY915451">
    <property type="protein sequence ID" value="AAX30672.1"/>
    <property type="molecule type" value="mRNA"/>
</dbReference>